<feature type="region of interest" description="Disordered" evidence="1">
    <location>
        <begin position="188"/>
        <end position="209"/>
    </location>
</feature>
<dbReference type="OrthoDB" id="773993at2759"/>
<dbReference type="EMBL" id="SZYD01000008">
    <property type="protein sequence ID" value="KAD5508842.1"/>
    <property type="molecule type" value="Genomic_DNA"/>
</dbReference>
<reference evidence="2 3" key="1">
    <citation type="submission" date="2019-05" db="EMBL/GenBank/DDBJ databases">
        <title>Mikania micrantha, genome provides insights into the molecular mechanism of rapid growth.</title>
        <authorList>
            <person name="Liu B."/>
        </authorList>
    </citation>
    <scope>NUCLEOTIDE SEQUENCE [LARGE SCALE GENOMIC DNA]</scope>
    <source>
        <strain evidence="2">NLD-2019</strain>
        <tissue evidence="2">Leaf</tissue>
    </source>
</reference>
<organism evidence="2 3">
    <name type="scientific">Mikania micrantha</name>
    <name type="common">bitter vine</name>
    <dbReference type="NCBI Taxonomy" id="192012"/>
    <lineage>
        <taxon>Eukaryota</taxon>
        <taxon>Viridiplantae</taxon>
        <taxon>Streptophyta</taxon>
        <taxon>Embryophyta</taxon>
        <taxon>Tracheophyta</taxon>
        <taxon>Spermatophyta</taxon>
        <taxon>Magnoliopsida</taxon>
        <taxon>eudicotyledons</taxon>
        <taxon>Gunneridae</taxon>
        <taxon>Pentapetalae</taxon>
        <taxon>asterids</taxon>
        <taxon>campanulids</taxon>
        <taxon>Asterales</taxon>
        <taxon>Asteraceae</taxon>
        <taxon>Asteroideae</taxon>
        <taxon>Heliantheae alliance</taxon>
        <taxon>Eupatorieae</taxon>
        <taxon>Mikania</taxon>
    </lineage>
</organism>
<keyword evidence="3" id="KW-1185">Reference proteome</keyword>
<dbReference type="PANTHER" id="PTHR36707:SF1">
    <property type="entry name" value="T20M3.17 PROTEIN"/>
    <property type="match status" value="1"/>
</dbReference>
<sequence length="459" mass="51973">MVCIRNDLKVHTQELNLASNGSYRESVKLQLGDTSPVFRSKIKSFKEQTEVEDGEFATTLRKEESLNRDNCTWLSISGASSPSSCSKDDGSSSCMDLKIDAWFISLLSTQSPSPGSLLNTKITFFDGSRVNPIEEASLVLYQRKKSDENMVFQENVEEEDVVLWLKNETFDDGLECYSQTLKKMSKSKSNSSYFTDSSDERSLLSSSSSSDYSSEVLDLEEVNIDKPLFWPLNSASDWSSETEWDYFIMSPRKDIYKVGKSPKTTNNLCPKVPNQELDSEKGCNRRLVFETHLQSSYTCDLNNNEAEYVASEDTKIKTPVFWPPNCASEWNFDSKWDFLTISPRKDVCYKFGNSQKTCLKSHGNKDLEKGCNRRLEFSKDSKSSSNMMQSTGIQATEQTRVDRLTKRSVSKYKIMLEDLLLVDKLNAGGVIEQVLGLGEFDGHEGIESEFDKGEFSPLF</sequence>
<gene>
    <name evidence="2" type="ORF">E3N88_16545</name>
</gene>
<dbReference type="AlphaFoldDB" id="A0A5N6P1T1"/>
<protein>
    <submittedName>
        <fullName evidence="2">Uncharacterized protein</fullName>
    </submittedName>
</protein>
<name>A0A5N6P1T1_9ASTR</name>
<accession>A0A5N6P1T1</accession>
<evidence type="ECO:0000313" key="3">
    <source>
        <dbReference type="Proteomes" id="UP000326396"/>
    </source>
</evidence>
<dbReference type="Proteomes" id="UP000326396">
    <property type="component" value="Linkage Group LG16"/>
</dbReference>
<proteinExistence type="predicted"/>
<dbReference type="PANTHER" id="PTHR36707">
    <property type="entry name" value="T20M3.17 PROTEIN"/>
    <property type="match status" value="1"/>
</dbReference>
<evidence type="ECO:0000313" key="2">
    <source>
        <dbReference type="EMBL" id="KAD5508842.1"/>
    </source>
</evidence>
<evidence type="ECO:0000256" key="1">
    <source>
        <dbReference type="SAM" id="MobiDB-lite"/>
    </source>
</evidence>
<comment type="caution">
    <text evidence="2">The sequence shown here is derived from an EMBL/GenBank/DDBJ whole genome shotgun (WGS) entry which is preliminary data.</text>
</comment>